<organism evidence="3 4">
    <name type="scientific">Cellulophaga baltica 18</name>
    <dbReference type="NCBI Taxonomy" id="1348584"/>
    <lineage>
        <taxon>Bacteria</taxon>
        <taxon>Pseudomonadati</taxon>
        <taxon>Bacteroidota</taxon>
        <taxon>Flavobacteriia</taxon>
        <taxon>Flavobacteriales</taxon>
        <taxon>Flavobacteriaceae</taxon>
        <taxon>Cellulophaga</taxon>
    </lineage>
</organism>
<feature type="domain" description="AB hydrolase-1" evidence="1">
    <location>
        <begin position="78"/>
        <end position="179"/>
    </location>
</feature>
<accession>A0AAU8R849</accession>
<evidence type="ECO:0000313" key="4">
    <source>
        <dbReference type="Proteomes" id="UP000030786"/>
    </source>
</evidence>
<dbReference type="AlphaFoldDB" id="A0AAU8R849"/>
<dbReference type="Gene3D" id="3.40.50.1820">
    <property type="entry name" value="alpha/beta hydrolase"/>
    <property type="match status" value="1"/>
</dbReference>
<dbReference type="InterPro" id="IPR000073">
    <property type="entry name" value="AB_hydrolase_1"/>
</dbReference>
<reference evidence="3 4" key="1">
    <citation type="journal article" date="2014" name="Environ. Microbiol.">
        <title>Contrasting genomic patterns and infection strategies of two co-existing Bacteroidetes podovirus genera.</title>
        <authorList>
            <person name="Holmfeldt K."/>
            <person name="Howard-Varona C."/>
            <person name="Solonenko N."/>
            <person name="Sullivan M.B."/>
        </authorList>
    </citation>
    <scope>NUCLEOTIDE SEQUENCE [LARGE SCALE GENOMIC DNA]</scope>
    <source>
        <strain evidence="3 4">18</strain>
    </source>
</reference>
<dbReference type="GeneID" id="78059269"/>
<dbReference type="Pfam" id="PF00561">
    <property type="entry name" value="Abhydrolase_1"/>
    <property type="match status" value="1"/>
</dbReference>
<dbReference type="RefSeq" id="WP_029445367.1">
    <property type="nucleotide sequence ID" value="NZ_CP009976.1"/>
</dbReference>
<dbReference type="InterPro" id="IPR013595">
    <property type="entry name" value="Pept_S33_TAP-like_C"/>
</dbReference>
<evidence type="ECO:0000259" key="1">
    <source>
        <dbReference type="Pfam" id="PF00561"/>
    </source>
</evidence>
<dbReference type="InterPro" id="IPR029058">
    <property type="entry name" value="AB_hydrolase_fold"/>
</dbReference>
<dbReference type="EMBL" id="CP009976">
    <property type="protein sequence ID" value="AIZ40236.1"/>
    <property type="molecule type" value="Genomic_DNA"/>
</dbReference>
<dbReference type="Proteomes" id="UP000030786">
    <property type="component" value="Chromosome"/>
</dbReference>
<keyword evidence="3" id="KW-0378">Hydrolase</keyword>
<feature type="domain" description="Peptidase S33 tripeptidyl aminopeptidase-like C-terminal" evidence="2">
    <location>
        <begin position="223"/>
        <end position="278"/>
    </location>
</feature>
<gene>
    <name evidence="3" type="ORF">M666_00780</name>
</gene>
<dbReference type="Pfam" id="PF08386">
    <property type="entry name" value="Abhydrolase_4"/>
    <property type="match status" value="1"/>
</dbReference>
<dbReference type="KEGG" id="cbat:M666_00780"/>
<proteinExistence type="predicted"/>
<evidence type="ECO:0000259" key="2">
    <source>
        <dbReference type="Pfam" id="PF08386"/>
    </source>
</evidence>
<dbReference type="PANTHER" id="PTHR46438:SF11">
    <property type="entry name" value="LIPASE-RELATED"/>
    <property type="match status" value="1"/>
</dbReference>
<dbReference type="SUPFAM" id="SSF53474">
    <property type="entry name" value="alpha/beta-Hydrolases"/>
    <property type="match status" value="1"/>
</dbReference>
<dbReference type="GO" id="GO:0016787">
    <property type="term" value="F:hydrolase activity"/>
    <property type="evidence" value="ECO:0007669"/>
    <property type="project" value="UniProtKB-KW"/>
</dbReference>
<name>A0AAU8R849_9FLAO</name>
<protein>
    <submittedName>
        <fullName evidence="3">Alpha/beta hydrolase</fullName>
    </submittedName>
</protein>
<sequence>MKKILNKYIPLFYGSYFNSLALVSKEKAAQKAFDLFCTPRSGKVKPHQKEFLDKAKNNILTVDKIQLQTYKWTGTKGTVLLLHGWESNVFRWRNLIDDLKKEDYTIIAFDAPGHGNSSGHIFNVPLYNKCAEKIIETYLPKYIIGHSVGGMTSLYNQYKNPINSIEKVISLGAPSELSEIMANYQKILKFNAKVLTGINELFIREFKFTINDFSVSRMAKDISKKGLLIHDKFDKIAPYHSSERVHKNWKESQLITTEGLGHSLHQEVVNKEIIAFLKSQ</sequence>
<evidence type="ECO:0000313" key="3">
    <source>
        <dbReference type="EMBL" id="AIZ40236.1"/>
    </source>
</evidence>
<dbReference type="PANTHER" id="PTHR46438">
    <property type="entry name" value="ALPHA/BETA-HYDROLASES SUPERFAMILY PROTEIN"/>
    <property type="match status" value="1"/>
</dbReference>